<dbReference type="GO" id="GO:0003743">
    <property type="term" value="F:translation initiation factor activity"/>
    <property type="evidence" value="ECO:0007669"/>
    <property type="project" value="UniProtKB-KW"/>
</dbReference>
<dbReference type="InterPro" id="IPR027417">
    <property type="entry name" value="P-loop_NTPase"/>
</dbReference>
<keyword evidence="8" id="KW-0963">Cytoplasm</keyword>
<feature type="binding site" evidence="8">
    <location>
        <begin position="220"/>
        <end position="223"/>
    </location>
    <ligand>
        <name>GTP</name>
        <dbReference type="ChEBI" id="CHEBI:37565"/>
    </ligand>
</feature>
<proteinExistence type="inferred from homology"/>
<dbReference type="CDD" id="cd03702">
    <property type="entry name" value="IF2_mtIF2_II"/>
    <property type="match status" value="1"/>
</dbReference>
<keyword evidence="6 8" id="KW-0342">GTP-binding</keyword>
<dbReference type="InterPro" id="IPR005225">
    <property type="entry name" value="Small_GTP-bd"/>
</dbReference>
<protein>
    <recommendedName>
        <fullName evidence="2 8">Translation initiation factor IF-2</fullName>
    </recommendedName>
</protein>
<dbReference type="SUPFAM" id="SSF50447">
    <property type="entry name" value="Translation proteins"/>
    <property type="match status" value="2"/>
</dbReference>
<dbReference type="InterPro" id="IPR000795">
    <property type="entry name" value="T_Tr_GTP-bd_dom"/>
</dbReference>
<dbReference type="Pfam" id="PF22042">
    <property type="entry name" value="EF-G_D2"/>
    <property type="match status" value="1"/>
</dbReference>
<dbReference type="EMBL" id="CP102734">
    <property type="protein sequence ID" value="UVD81811.1"/>
    <property type="molecule type" value="Genomic_DNA"/>
</dbReference>
<dbReference type="PANTHER" id="PTHR43381:SF5">
    <property type="entry name" value="TR-TYPE G DOMAIN-CONTAINING PROTEIN"/>
    <property type="match status" value="1"/>
</dbReference>
<dbReference type="PRINTS" id="PR00315">
    <property type="entry name" value="ELONGATNFCT"/>
</dbReference>
<dbReference type="InterPro" id="IPR015760">
    <property type="entry name" value="TIF_IF2"/>
</dbReference>
<name>A0ABY5R946_9MOLU</name>
<dbReference type="Pfam" id="PF00009">
    <property type="entry name" value="GTP_EFTU"/>
    <property type="match status" value="1"/>
</dbReference>
<evidence type="ECO:0000256" key="9">
    <source>
        <dbReference type="RuleBase" id="RU000644"/>
    </source>
</evidence>
<keyword evidence="12" id="KW-1185">Reference proteome</keyword>
<sequence>MAKNKIRKSNVNEIKSKMVSVKTELKDGVFTFSGPMTIMEFSQKINKTAPEIIMYFFQKGKMLNVNHTLSEEDIAELCFEFGYDFKKETEINASNFMDEIEIEDDIKDLTPRPPIITIMGHVDHGKTTLLDKIRKANVASSESGGITQHTGSYQVIHKKKSITFLDTPGHEAFTAMRARGAKVTDIVVLVVAADDGVMPQTIEAISHAKAAKVPIIVFVNKMDKPSRDPEKVKAELSTHDVVTEEWGGDTQFIYGSGQTAEGIKELFDAIHVLSEILELKANKNRHPIGVVIESRLDKGRGALATVIVQNGTLYSRDFIVAGSKYGKIRTMESTSGQKIEAAEPGMPVVITGLNYLPEAGDKFFGFSDEKFAKRIAEEKAFSEKRRNLNEKNAISFEEGTKVINVIIKSDVHGTSEAIKGALEKLKNDEAAVNVIHASAGEISKSDVLLASASSAIIYGFNLRVSESIRQFAKEQKVEIKNYSIIYKIIEELELMLKGLKAPKYEKKFMGEAQILKIFFYSKVGNIAGCVATSGKIKANSRVEIWRKKKLIFDGKLDSLKSGPNEIKEAANGHEFGCHINKFNQIEEGDIIKAYEEVLVED</sequence>
<dbReference type="SUPFAM" id="SSF52540">
    <property type="entry name" value="P-loop containing nucleoside triphosphate hydrolases"/>
    <property type="match status" value="1"/>
</dbReference>
<dbReference type="Gene3D" id="3.40.50.10050">
    <property type="entry name" value="Translation initiation factor IF- 2, domain 3"/>
    <property type="match status" value="1"/>
</dbReference>
<evidence type="ECO:0000313" key="12">
    <source>
        <dbReference type="Proteomes" id="UP001059252"/>
    </source>
</evidence>
<dbReference type="InterPro" id="IPR036925">
    <property type="entry name" value="TIF_IF2_dom3_sf"/>
</dbReference>
<dbReference type="HAMAP" id="MF_00100_B">
    <property type="entry name" value="IF_2_B"/>
    <property type="match status" value="1"/>
</dbReference>
<evidence type="ECO:0000256" key="7">
    <source>
        <dbReference type="ARBA" id="ARBA00025162"/>
    </source>
</evidence>
<dbReference type="InterPro" id="IPR053905">
    <property type="entry name" value="EF-G-like_DII"/>
</dbReference>
<dbReference type="PROSITE" id="PS51722">
    <property type="entry name" value="G_TR_2"/>
    <property type="match status" value="1"/>
</dbReference>
<feature type="region of interest" description="G-domain" evidence="8">
    <location>
        <begin position="114"/>
        <end position="262"/>
    </location>
</feature>
<evidence type="ECO:0000256" key="1">
    <source>
        <dbReference type="ARBA" id="ARBA00007733"/>
    </source>
</evidence>
<feature type="domain" description="Tr-type G" evidence="10">
    <location>
        <begin position="111"/>
        <end position="278"/>
    </location>
</feature>
<evidence type="ECO:0000256" key="6">
    <source>
        <dbReference type="ARBA" id="ARBA00023134"/>
    </source>
</evidence>
<dbReference type="InterPro" id="IPR023115">
    <property type="entry name" value="TIF_IF2_dom3"/>
</dbReference>
<evidence type="ECO:0000256" key="2">
    <source>
        <dbReference type="ARBA" id="ARBA00020675"/>
    </source>
</evidence>
<dbReference type="NCBIfam" id="TIGR00231">
    <property type="entry name" value="small_GTP"/>
    <property type="match status" value="1"/>
</dbReference>
<dbReference type="CDD" id="cd03692">
    <property type="entry name" value="mtIF2_IVc"/>
    <property type="match status" value="1"/>
</dbReference>
<dbReference type="Proteomes" id="UP001059252">
    <property type="component" value="Chromosome"/>
</dbReference>
<dbReference type="Pfam" id="PF04760">
    <property type="entry name" value="IF2_N"/>
    <property type="match status" value="1"/>
</dbReference>
<dbReference type="Gene3D" id="3.40.50.300">
    <property type="entry name" value="P-loop containing nucleotide triphosphate hydrolases"/>
    <property type="match status" value="1"/>
</dbReference>
<keyword evidence="5 8" id="KW-0648">Protein biosynthesis</keyword>
<gene>
    <name evidence="8 11" type="primary">infB</name>
    <name evidence="11" type="ORF">NV226_00635</name>
</gene>
<dbReference type="InterPro" id="IPR000178">
    <property type="entry name" value="TF_IF2_bacterial-like"/>
</dbReference>
<dbReference type="PANTHER" id="PTHR43381">
    <property type="entry name" value="TRANSLATION INITIATION FACTOR IF-2-RELATED"/>
    <property type="match status" value="1"/>
</dbReference>
<dbReference type="SUPFAM" id="SSF52156">
    <property type="entry name" value="Initiation factor IF2/eIF5b, domain 3"/>
    <property type="match status" value="1"/>
</dbReference>
<dbReference type="CDD" id="cd01887">
    <property type="entry name" value="IF2_eIF5B"/>
    <property type="match status" value="1"/>
</dbReference>
<keyword evidence="4 8" id="KW-0547">Nucleotide-binding</keyword>
<evidence type="ECO:0000313" key="11">
    <source>
        <dbReference type="EMBL" id="UVD81811.1"/>
    </source>
</evidence>
<comment type="function">
    <text evidence="7 8 9">One of the essential components for the initiation of protein synthesis. Protects formylmethionyl-tRNA from spontaneous hydrolysis and promotes its binding to the 30S ribosomal subunits. Also involved in the hydrolysis of GTP during the formation of the 70S ribosomal complex.</text>
</comment>
<reference evidence="11" key="1">
    <citation type="submission" date="2022-08" db="EMBL/GenBank/DDBJ databases">
        <title>Complete genome of Mycoplasma iguanae type strain 2327.</title>
        <authorList>
            <person name="Spergser J."/>
        </authorList>
    </citation>
    <scope>NUCLEOTIDE SEQUENCE</scope>
    <source>
        <strain evidence="11">2327</strain>
    </source>
</reference>
<comment type="subcellular location">
    <subcellularLocation>
        <location evidence="8">Cytoplasm</location>
    </subcellularLocation>
</comment>
<evidence type="ECO:0000256" key="3">
    <source>
        <dbReference type="ARBA" id="ARBA00022540"/>
    </source>
</evidence>
<dbReference type="Gene3D" id="2.40.30.10">
    <property type="entry name" value="Translation factors"/>
    <property type="match status" value="2"/>
</dbReference>
<dbReference type="RefSeq" id="WP_258210985.1">
    <property type="nucleotide sequence ID" value="NZ_CP102734.1"/>
</dbReference>
<dbReference type="NCBIfam" id="TIGR00487">
    <property type="entry name" value="IF-2"/>
    <property type="match status" value="1"/>
</dbReference>
<dbReference type="InterPro" id="IPR009000">
    <property type="entry name" value="Transl_B-barrel_sf"/>
</dbReference>
<keyword evidence="3 8" id="KW-0396">Initiation factor</keyword>
<evidence type="ECO:0000256" key="5">
    <source>
        <dbReference type="ARBA" id="ARBA00022917"/>
    </source>
</evidence>
<organism evidence="11 12">
    <name type="scientific">Mycoplasma iguanae</name>
    <dbReference type="NCBI Taxonomy" id="292461"/>
    <lineage>
        <taxon>Bacteria</taxon>
        <taxon>Bacillati</taxon>
        <taxon>Mycoplasmatota</taxon>
        <taxon>Mollicutes</taxon>
        <taxon>Mycoplasmataceae</taxon>
        <taxon>Mycoplasma</taxon>
    </lineage>
</organism>
<dbReference type="InterPro" id="IPR006847">
    <property type="entry name" value="IF2_N"/>
</dbReference>
<feature type="binding site" evidence="8">
    <location>
        <begin position="166"/>
        <end position="170"/>
    </location>
    <ligand>
        <name>GTP</name>
        <dbReference type="ChEBI" id="CHEBI:37565"/>
    </ligand>
</feature>
<dbReference type="Pfam" id="PF11987">
    <property type="entry name" value="IF-2"/>
    <property type="match status" value="1"/>
</dbReference>
<evidence type="ECO:0000256" key="8">
    <source>
        <dbReference type="HAMAP-Rule" id="MF_00100"/>
    </source>
</evidence>
<comment type="similarity">
    <text evidence="1 8 9">Belongs to the TRAFAC class translation factor GTPase superfamily. Classic translation factor GTPase family. IF-2 subfamily.</text>
</comment>
<evidence type="ECO:0000259" key="10">
    <source>
        <dbReference type="PROSITE" id="PS51722"/>
    </source>
</evidence>
<evidence type="ECO:0000256" key="4">
    <source>
        <dbReference type="ARBA" id="ARBA00022741"/>
    </source>
</evidence>
<dbReference type="InterPro" id="IPR044145">
    <property type="entry name" value="IF2_II"/>
</dbReference>
<feature type="binding site" evidence="8">
    <location>
        <begin position="120"/>
        <end position="127"/>
    </location>
    <ligand>
        <name>GTP</name>
        <dbReference type="ChEBI" id="CHEBI:37565"/>
    </ligand>
</feature>
<accession>A0ABY5R946</accession>